<gene>
    <name evidence="2" type="ORF">GCM10023335_20490</name>
</gene>
<evidence type="ECO:0000256" key="1">
    <source>
        <dbReference type="SAM" id="SignalP"/>
    </source>
</evidence>
<organism evidence="2 3">
    <name type="scientific">Streptomyces siamensis</name>
    <dbReference type="NCBI Taxonomy" id="1274986"/>
    <lineage>
        <taxon>Bacteria</taxon>
        <taxon>Bacillati</taxon>
        <taxon>Actinomycetota</taxon>
        <taxon>Actinomycetes</taxon>
        <taxon>Kitasatosporales</taxon>
        <taxon>Streptomycetaceae</taxon>
        <taxon>Streptomyces</taxon>
    </lineage>
</organism>
<name>A0ABP9IQL6_9ACTN</name>
<reference evidence="3" key="1">
    <citation type="journal article" date="2019" name="Int. J. Syst. Evol. Microbiol.">
        <title>The Global Catalogue of Microorganisms (GCM) 10K type strain sequencing project: providing services to taxonomists for standard genome sequencing and annotation.</title>
        <authorList>
            <consortium name="The Broad Institute Genomics Platform"/>
            <consortium name="The Broad Institute Genome Sequencing Center for Infectious Disease"/>
            <person name="Wu L."/>
            <person name="Ma J."/>
        </authorList>
    </citation>
    <scope>NUCLEOTIDE SEQUENCE [LARGE SCALE GENOMIC DNA]</scope>
    <source>
        <strain evidence="3">JCM 18409</strain>
    </source>
</reference>
<dbReference type="RefSeq" id="WP_345644925.1">
    <property type="nucleotide sequence ID" value="NZ_BAABKB010000004.1"/>
</dbReference>
<dbReference type="EMBL" id="BAABKB010000004">
    <property type="protein sequence ID" value="GAA5004349.1"/>
    <property type="molecule type" value="Genomic_DNA"/>
</dbReference>
<protein>
    <submittedName>
        <fullName evidence="2">Uncharacterized protein</fullName>
    </submittedName>
</protein>
<feature type="signal peptide" evidence="1">
    <location>
        <begin position="1"/>
        <end position="33"/>
    </location>
</feature>
<comment type="caution">
    <text evidence="2">The sequence shown here is derived from an EMBL/GenBank/DDBJ whole genome shotgun (WGS) entry which is preliminary data.</text>
</comment>
<dbReference type="Proteomes" id="UP001501759">
    <property type="component" value="Unassembled WGS sequence"/>
</dbReference>
<evidence type="ECO:0000313" key="2">
    <source>
        <dbReference type="EMBL" id="GAA5004349.1"/>
    </source>
</evidence>
<evidence type="ECO:0000313" key="3">
    <source>
        <dbReference type="Proteomes" id="UP001501759"/>
    </source>
</evidence>
<sequence length="101" mass="9780">MMRRKPVMRTLAAALLTGGVIAGMGVAASPASAATTNGAVSLSPNIPAGSGCGFGVGFNRGFNSNCGGFGFGNSFGYGGFGGFAGFGGYGFNSSPVVIIVS</sequence>
<keyword evidence="1" id="KW-0732">Signal</keyword>
<keyword evidence="3" id="KW-1185">Reference proteome</keyword>
<proteinExistence type="predicted"/>
<accession>A0ABP9IQL6</accession>
<feature type="chain" id="PRO_5045518636" evidence="1">
    <location>
        <begin position="34"/>
        <end position="101"/>
    </location>
</feature>